<accession>A0AAP0EGJ6</accession>
<gene>
    <name evidence="1" type="ORF">Syun_027982</name>
</gene>
<sequence>MKVLNNLTKEKRRIMAHQKLLLKTMAVAKGNNVNFPPCKHYEKNGHPPFKF</sequence>
<organism evidence="1 2">
    <name type="scientific">Stephania yunnanensis</name>
    <dbReference type="NCBI Taxonomy" id="152371"/>
    <lineage>
        <taxon>Eukaryota</taxon>
        <taxon>Viridiplantae</taxon>
        <taxon>Streptophyta</taxon>
        <taxon>Embryophyta</taxon>
        <taxon>Tracheophyta</taxon>
        <taxon>Spermatophyta</taxon>
        <taxon>Magnoliopsida</taxon>
        <taxon>Ranunculales</taxon>
        <taxon>Menispermaceae</taxon>
        <taxon>Menispermoideae</taxon>
        <taxon>Cissampelideae</taxon>
        <taxon>Stephania</taxon>
    </lineage>
</organism>
<evidence type="ECO:0000313" key="1">
    <source>
        <dbReference type="EMBL" id="KAK9093071.1"/>
    </source>
</evidence>
<comment type="caution">
    <text evidence="1">The sequence shown here is derived from an EMBL/GenBank/DDBJ whole genome shotgun (WGS) entry which is preliminary data.</text>
</comment>
<dbReference type="EMBL" id="JBBNAF010000012">
    <property type="protein sequence ID" value="KAK9093071.1"/>
    <property type="molecule type" value="Genomic_DNA"/>
</dbReference>
<reference evidence="1 2" key="1">
    <citation type="submission" date="2024-01" db="EMBL/GenBank/DDBJ databases">
        <title>Genome assemblies of Stephania.</title>
        <authorList>
            <person name="Yang L."/>
        </authorList>
    </citation>
    <scope>NUCLEOTIDE SEQUENCE [LARGE SCALE GENOMIC DNA]</scope>
    <source>
        <strain evidence="1">YNDBR</strain>
        <tissue evidence="1">Leaf</tissue>
    </source>
</reference>
<name>A0AAP0EGJ6_9MAGN</name>
<dbReference type="AlphaFoldDB" id="A0AAP0EGJ6"/>
<proteinExistence type="predicted"/>
<dbReference type="Proteomes" id="UP001420932">
    <property type="component" value="Unassembled WGS sequence"/>
</dbReference>
<keyword evidence="2" id="KW-1185">Reference proteome</keyword>
<evidence type="ECO:0000313" key="2">
    <source>
        <dbReference type="Proteomes" id="UP001420932"/>
    </source>
</evidence>
<protein>
    <submittedName>
        <fullName evidence="1">Uncharacterized protein</fullName>
    </submittedName>
</protein>